<dbReference type="Proteomes" id="UP000192907">
    <property type="component" value="Unassembled WGS sequence"/>
</dbReference>
<dbReference type="InterPro" id="IPR008207">
    <property type="entry name" value="Sig_transdc_His_kin_Hpt_dom"/>
</dbReference>
<feature type="modified residue" description="Phosphohistidine" evidence="1">
    <location>
        <position position="67"/>
    </location>
</feature>
<dbReference type="EMBL" id="FWZT01000012">
    <property type="protein sequence ID" value="SMF40420.1"/>
    <property type="molecule type" value="Genomic_DNA"/>
</dbReference>
<dbReference type="GO" id="GO:0000160">
    <property type="term" value="P:phosphorelay signal transduction system"/>
    <property type="evidence" value="ECO:0007669"/>
    <property type="project" value="InterPro"/>
</dbReference>
<gene>
    <name evidence="3" type="ORF">SAMN06296036_11276</name>
</gene>
<evidence type="ECO:0000259" key="2">
    <source>
        <dbReference type="PROSITE" id="PS50894"/>
    </source>
</evidence>
<evidence type="ECO:0000256" key="1">
    <source>
        <dbReference type="PROSITE-ProRule" id="PRU00110"/>
    </source>
</evidence>
<dbReference type="GO" id="GO:0004672">
    <property type="term" value="F:protein kinase activity"/>
    <property type="evidence" value="ECO:0007669"/>
    <property type="project" value="UniProtKB-ARBA"/>
</dbReference>
<sequence>MGPEIVNQPSEYFLDESVLLRVWNLRKNTSLILDICKLFRRSSEEGLASIKSIQVDDDGANISYWLHRMKGSALNVGATRFAELVESQEQQVLHDSQLYMARRQWNLQRLNESYQRTLQSLDRFLEGLSAQA</sequence>
<dbReference type="Gene3D" id="1.20.120.160">
    <property type="entry name" value="HPT domain"/>
    <property type="match status" value="1"/>
</dbReference>
<evidence type="ECO:0000313" key="3">
    <source>
        <dbReference type="EMBL" id="SMF40420.1"/>
    </source>
</evidence>
<dbReference type="SUPFAM" id="SSF47226">
    <property type="entry name" value="Histidine-containing phosphotransfer domain, HPT domain"/>
    <property type="match status" value="1"/>
</dbReference>
<dbReference type="STRING" id="1513793.SAMN06296036_11276"/>
<feature type="domain" description="HPt" evidence="2">
    <location>
        <begin position="28"/>
        <end position="131"/>
    </location>
</feature>
<dbReference type="Pfam" id="PF01627">
    <property type="entry name" value="Hpt"/>
    <property type="match status" value="1"/>
</dbReference>
<proteinExistence type="predicted"/>
<name>A0A1Y6C7M4_9BACT</name>
<keyword evidence="1" id="KW-0597">Phosphoprotein</keyword>
<dbReference type="AlphaFoldDB" id="A0A1Y6C7M4"/>
<organism evidence="3 4">
    <name type="scientific">Pseudobacteriovorax antillogorgiicola</name>
    <dbReference type="NCBI Taxonomy" id="1513793"/>
    <lineage>
        <taxon>Bacteria</taxon>
        <taxon>Pseudomonadati</taxon>
        <taxon>Bdellovibrionota</taxon>
        <taxon>Oligoflexia</taxon>
        <taxon>Oligoflexales</taxon>
        <taxon>Pseudobacteriovoracaceae</taxon>
        <taxon>Pseudobacteriovorax</taxon>
    </lineage>
</organism>
<accession>A0A1Y6C7M4</accession>
<reference evidence="4" key="1">
    <citation type="submission" date="2017-04" db="EMBL/GenBank/DDBJ databases">
        <authorList>
            <person name="Varghese N."/>
            <person name="Submissions S."/>
        </authorList>
    </citation>
    <scope>NUCLEOTIDE SEQUENCE [LARGE SCALE GENOMIC DNA]</scope>
    <source>
        <strain evidence="4">RKEM611</strain>
    </source>
</reference>
<dbReference type="InterPro" id="IPR036641">
    <property type="entry name" value="HPT_dom_sf"/>
</dbReference>
<protein>
    <submittedName>
        <fullName evidence="3">HPt (Histidine-containing phosphotransfer) domain-containing protein</fullName>
    </submittedName>
</protein>
<keyword evidence="4" id="KW-1185">Reference proteome</keyword>
<evidence type="ECO:0000313" key="4">
    <source>
        <dbReference type="Proteomes" id="UP000192907"/>
    </source>
</evidence>
<dbReference type="RefSeq" id="WP_159455420.1">
    <property type="nucleotide sequence ID" value="NZ_FWZT01000012.1"/>
</dbReference>
<dbReference type="PROSITE" id="PS50894">
    <property type="entry name" value="HPT"/>
    <property type="match status" value="1"/>
</dbReference>